<dbReference type="EMBL" id="FQZA01000001">
    <property type="protein sequence ID" value="SHI44797.1"/>
    <property type="molecule type" value="Genomic_DNA"/>
</dbReference>
<feature type="region of interest" description="Disordered" evidence="1">
    <location>
        <begin position="202"/>
        <end position="229"/>
    </location>
</feature>
<accession>A0A1M6B820</accession>
<protein>
    <submittedName>
        <fullName evidence="2">Chaperone for outer membrane proteins, Skp family</fullName>
    </submittedName>
</protein>
<dbReference type="Gene3D" id="3.30.910.20">
    <property type="entry name" value="Skp domain"/>
    <property type="match status" value="1"/>
</dbReference>
<gene>
    <name evidence="2" type="ORF">SAMN04488012_101390</name>
</gene>
<dbReference type="SUPFAM" id="SSF111384">
    <property type="entry name" value="OmpH-like"/>
    <property type="match status" value="1"/>
</dbReference>
<proteinExistence type="predicted"/>
<dbReference type="Proteomes" id="UP000184040">
    <property type="component" value="Unassembled WGS sequence"/>
</dbReference>
<dbReference type="InterPro" id="IPR005632">
    <property type="entry name" value="Chaperone_Skp"/>
</dbReference>
<name>A0A1M6B820_9RHOB</name>
<dbReference type="Pfam" id="PF03938">
    <property type="entry name" value="OmpH"/>
    <property type="match status" value="1"/>
</dbReference>
<dbReference type="RefSeq" id="WP_084140493.1">
    <property type="nucleotide sequence ID" value="NZ_FQZA01000001.1"/>
</dbReference>
<dbReference type="STRING" id="313368.SAMN04488012_101390"/>
<evidence type="ECO:0000313" key="2">
    <source>
        <dbReference type="EMBL" id="SHI44797.1"/>
    </source>
</evidence>
<dbReference type="SMART" id="SM00935">
    <property type="entry name" value="OmpH"/>
    <property type="match status" value="1"/>
</dbReference>
<dbReference type="InterPro" id="IPR024930">
    <property type="entry name" value="Skp_dom_sf"/>
</dbReference>
<dbReference type="AlphaFoldDB" id="A0A1M6B820"/>
<keyword evidence="3" id="KW-1185">Reference proteome</keyword>
<dbReference type="GO" id="GO:0051082">
    <property type="term" value="F:unfolded protein binding"/>
    <property type="evidence" value="ECO:0007669"/>
    <property type="project" value="InterPro"/>
</dbReference>
<evidence type="ECO:0000256" key="1">
    <source>
        <dbReference type="SAM" id="MobiDB-lite"/>
    </source>
</evidence>
<sequence length="229" mass="24673">MTVRRSSTSRFRPLSDLRAVALCLLGLAVLLAGPAASQSGAVPSDPGRLAVAVVDQERLFNDSQFGQRILAEIDRASTALAAENRRIEADLVAEERRLTDERPTLDPETFRARARDFDDRVTTLRQEQDAKLRAVGRLRDDARQVFYGRVGAILRDILAERGALVLLDRRAVLSVLDSADITDIAIARIDATIGDGGDLPIVAPQIEPQSSGAGDDAAPGPILPQDTAD</sequence>
<organism evidence="2 3">
    <name type="scientific">Palleronia salina</name>
    <dbReference type="NCBI Taxonomy" id="313368"/>
    <lineage>
        <taxon>Bacteria</taxon>
        <taxon>Pseudomonadati</taxon>
        <taxon>Pseudomonadota</taxon>
        <taxon>Alphaproteobacteria</taxon>
        <taxon>Rhodobacterales</taxon>
        <taxon>Roseobacteraceae</taxon>
        <taxon>Palleronia</taxon>
    </lineage>
</organism>
<evidence type="ECO:0000313" key="3">
    <source>
        <dbReference type="Proteomes" id="UP000184040"/>
    </source>
</evidence>
<reference evidence="2 3" key="1">
    <citation type="submission" date="2016-11" db="EMBL/GenBank/DDBJ databases">
        <authorList>
            <person name="Jaros S."/>
            <person name="Januszkiewicz K."/>
            <person name="Wedrychowicz H."/>
        </authorList>
    </citation>
    <scope>NUCLEOTIDE SEQUENCE [LARGE SCALE GENOMIC DNA]</scope>
    <source>
        <strain evidence="2 3">DSM 26892</strain>
    </source>
</reference>